<reference evidence="2 3" key="1">
    <citation type="submission" date="2023-08" db="EMBL/GenBank/DDBJ databases">
        <title>Black Yeasts Isolated from many extreme environments.</title>
        <authorList>
            <person name="Coleine C."/>
            <person name="Stajich J.E."/>
            <person name="Selbmann L."/>
        </authorList>
    </citation>
    <scope>NUCLEOTIDE SEQUENCE [LARGE SCALE GENOMIC DNA]</scope>
    <source>
        <strain evidence="2 3">CCFEE 536</strain>
    </source>
</reference>
<feature type="region of interest" description="Disordered" evidence="1">
    <location>
        <begin position="66"/>
        <end position="110"/>
    </location>
</feature>
<organism evidence="2 3">
    <name type="scientific">Cryomyces antarcticus</name>
    <dbReference type="NCBI Taxonomy" id="329879"/>
    <lineage>
        <taxon>Eukaryota</taxon>
        <taxon>Fungi</taxon>
        <taxon>Dikarya</taxon>
        <taxon>Ascomycota</taxon>
        <taxon>Pezizomycotina</taxon>
        <taxon>Dothideomycetes</taxon>
        <taxon>Dothideomycetes incertae sedis</taxon>
        <taxon>Cryomyces</taxon>
    </lineage>
</organism>
<sequence length="389" mass="41965">MSDLRDDYATSWRGDLENRANAMLDITSMTGTSLAKPSGLCALESEHVLPRSYGLHVEFSGRVSTASTSQRNTSSHAGLVGPLSPVASGSSTNADRLPLPNDTSSKKHVDDSVPALALASKPVGRISFAKQNRVTKSKSLRFRVHEDAPEQPMPTPSPDGVPLVDDFPKENMQETSDSDPGATRDVFRVEARTEDSARAPVDRVLRPSTVGRVSTLISLEGLGDDVPSVGLRRYDQYPCVATPSGVGPNTSEVPSLFENGVTVPNMVFHRVFMSRPSSSSVSRGGLPHSRALSSNPVTTDQMPKTPQKDPNTAGSQTTRPNVEDLSSDDDNRSDDSDDSIDITPARTPNVPTVTATFTRRMYPLSSSPQRNDRPSEFQASMDSIDRVEN</sequence>
<evidence type="ECO:0000256" key="1">
    <source>
        <dbReference type="SAM" id="MobiDB-lite"/>
    </source>
</evidence>
<protein>
    <submittedName>
        <fullName evidence="2">Uncharacterized protein</fullName>
    </submittedName>
</protein>
<accession>A0ABR0LLY8</accession>
<feature type="region of interest" description="Disordered" evidence="1">
    <location>
        <begin position="276"/>
        <end position="389"/>
    </location>
</feature>
<evidence type="ECO:0000313" key="3">
    <source>
        <dbReference type="Proteomes" id="UP001357485"/>
    </source>
</evidence>
<name>A0ABR0LLY8_9PEZI</name>
<gene>
    <name evidence="2" type="ORF">LTR16_006186</name>
</gene>
<proteinExistence type="predicted"/>
<dbReference type="EMBL" id="JAVRRA010017531">
    <property type="protein sequence ID" value="KAK5199442.1"/>
    <property type="molecule type" value="Genomic_DNA"/>
</dbReference>
<keyword evidence="3" id="KW-1185">Reference proteome</keyword>
<feature type="compositionally biased region" description="Low complexity" evidence="1">
    <location>
        <begin position="276"/>
        <end position="289"/>
    </location>
</feature>
<comment type="caution">
    <text evidence="2">The sequence shown here is derived from an EMBL/GenBank/DDBJ whole genome shotgun (WGS) entry which is preliminary data.</text>
</comment>
<feature type="non-terminal residue" evidence="2">
    <location>
        <position position="389"/>
    </location>
</feature>
<dbReference type="Proteomes" id="UP001357485">
    <property type="component" value="Unassembled WGS sequence"/>
</dbReference>
<feature type="compositionally biased region" description="Polar residues" evidence="1">
    <location>
        <begin position="66"/>
        <end position="76"/>
    </location>
</feature>
<evidence type="ECO:0000313" key="2">
    <source>
        <dbReference type="EMBL" id="KAK5199442.1"/>
    </source>
</evidence>
<feature type="compositionally biased region" description="Polar residues" evidence="1">
    <location>
        <begin position="291"/>
        <end position="320"/>
    </location>
</feature>